<dbReference type="GO" id="GO:0003684">
    <property type="term" value="F:damaged DNA binding"/>
    <property type="evidence" value="ECO:0007669"/>
    <property type="project" value="InterPro"/>
</dbReference>
<dbReference type="InterPro" id="IPR043502">
    <property type="entry name" value="DNA/RNA_pol_sf"/>
</dbReference>
<reference evidence="8" key="1">
    <citation type="submission" date="2020-12" db="EMBL/GenBank/DDBJ databases">
        <title>Bacterial taxonomy.</title>
        <authorList>
            <person name="Pan X."/>
        </authorList>
    </citation>
    <scope>NUCLEOTIDE SEQUENCE</scope>
    <source>
        <strain evidence="8">M0105</strain>
    </source>
</reference>
<keyword evidence="9" id="KW-1185">Reference proteome</keyword>
<evidence type="ECO:0000256" key="5">
    <source>
        <dbReference type="ARBA" id="ARBA00049244"/>
    </source>
</evidence>
<gene>
    <name evidence="8" type="ORF">H0I76_10340</name>
</gene>
<feature type="domain" description="UmuC" evidence="6">
    <location>
        <begin position="28"/>
        <end position="157"/>
    </location>
</feature>
<dbReference type="Pfam" id="PF11799">
    <property type="entry name" value="IMS_C"/>
    <property type="match status" value="1"/>
</dbReference>
<dbReference type="Pfam" id="PF00817">
    <property type="entry name" value="IMS"/>
    <property type="match status" value="1"/>
</dbReference>
<dbReference type="PANTHER" id="PTHR35369">
    <property type="entry name" value="BLR3025 PROTEIN-RELATED"/>
    <property type="match status" value="1"/>
</dbReference>
<dbReference type="Proteomes" id="UP000655420">
    <property type="component" value="Unassembled WGS sequence"/>
</dbReference>
<evidence type="ECO:0000259" key="6">
    <source>
        <dbReference type="Pfam" id="PF00817"/>
    </source>
</evidence>
<proteinExistence type="predicted"/>
<dbReference type="Gene3D" id="1.10.150.20">
    <property type="entry name" value="5' to 3' exonuclease, C-terminal subdomain"/>
    <property type="match status" value="1"/>
</dbReference>
<evidence type="ECO:0000256" key="3">
    <source>
        <dbReference type="ARBA" id="ARBA00022763"/>
    </source>
</evidence>
<comment type="catalytic activity">
    <reaction evidence="5">
        <text>DNA(n) + a 2'-deoxyribonucleoside 5'-triphosphate = DNA(n+1) + diphosphate</text>
        <dbReference type="Rhea" id="RHEA:22508"/>
        <dbReference type="Rhea" id="RHEA-COMP:17339"/>
        <dbReference type="Rhea" id="RHEA-COMP:17340"/>
        <dbReference type="ChEBI" id="CHEBI:33019"/>
        <dbReference type="ChEBI" id="CHEBI:61560"/>
        <dbReference type="ChEBI" id="CHEBI:173112"/>
        <dbReference type="EC" id="2.7.7.7"/>
    </reaction>
</comment>
<dbReference type="RefSeq" id="WP_200609794.1">
    <property type="nucleotide sequence ID" value="NZ_JAEHHL010000006.1"/>
</dbReference>
<evidence type="ECO:0000313" key="8">
    <source>
        <dbReference type="EMBL" id="MBK0399591.1"/>
    </source>
</evidence>
<feature type="domain" description="DNA polymerase Y-family little finger" evidence="7">
    <location>
        <begin position="252"/>
        <end position="346"/>
    </location>
</feature>
<dbReference type="SUPFAM" id="SSF56672">
    <property type="entry name" value="DNA/RNA polymerases"/>
    <property type="match status" value="1"/>
</dbReference>
<dbReference type="AlphaFoldDB" id="A0A8J7M799"/>
<comment type="caution">
    <text evidence="8">The sequence shown here is derived from an EMBL/GenBank/DDBJ whole genome shotgun (WGS) entry which is preliminary data.</text>
</comment>
<dbReference type="PANTHER" id="PTHR35369:SF2">
    <property type="entry name" value="BLR3025 PROTEIN"/>
    <property type="match status" value="1"/>
</dbReference>
<dbReference type="EMBL" id="JAEHHL010000006">
    <property type="protein sequence ID" value="MBK0399591.1"/>
    <property type="molecule type" value="Genomic_DNA"/>
</dbReference>
<organism evidence="8 9">
    <name type="scientific">Thermohalobaculum xanthum</name>
    <dbReference type="NCBI Taxonomy" id="2753746"/>
    <lineage>
        <taxon>Bacteria</taxon>
        <taxon>Pseudomonadati</taxon>
        <taxon>Pseudomonadota</taxon>
        <taxon>Alphaproteobacteria</taxon>
        <taxon>Rhodobacterales</taxon>
        <taxon>Paracoccaceae</taxon>
        <taxon>Thermohalobaculum</taxon>
    </lineage>
</organism>
<keyword evidence="3" id="KW-0227">DNA damage</keyword>
<sequence>MPRRRIISVALPHLGAECRLRHDGQADAGQPFAVTAQEAGTLRLVSVNRAAAAAELAAGMVLTDARAICPGLATRPAEPERLADFRRALVRWAGRFSPTVGLDTAEPGAGALLLDATGVAHLFGGEADMLSGLLTGLGKQGLSARAAMADNRGAAWALAHFGRERAVVVPRGQVRAALGPLPVSALRLEPATAEALAATGLRTIGDVAGVPRGALARRFGVETMRRLDQALGIEPEPVTALRATPVFAARLTLPEPIGLVSDVMAGLERLLERVCHHLEREQRGARAMRLSARRVDGADQTAMIRLARPMRDPMRLRALFQPKVEAIEAGFGIDALRLEAIEAEALPPAQTGAALHGGAPTQGQRRATEDDRLADLIARVGNRIGFEAVIRLLPAESHIPERAFIMAAAAWSGPGDWQPRHDPNGREHAARPITLFPPEPVTELDPGQSAPIHPPARFRWRGRTLATLRATGPERIAPEWWWDDPAWRGGARDYWRVETAEGPRLWLFHTPQANWPAWHVQGEFA</sequence>
<comment type="function">
    <text evidence="4">Poorly processive, error-prone DNA polymerase involved in untargeted mutagenesis. Copies undamaged DNA at stalled replication forks, which arise in vivo from mismatched or misaligned primer ends. These misaligned primers can be extended by PolIV. Exhibits no 3'-5' exonuclease (proofreading) activity. May be involved in translesional synthesis, in conjunction with the beta clamp from PolIII.</text>
</comment>
<evidence type="ECO:0000256" key="2">
    <source>
        <dbReference type="ARBA" id="ARBA00012417"/>
    </source>
</evidence>
<dbReference type="EC" id="2.7.7.7" evidence="2"/>
<dbReference type="GO" id="GO:0006281">
    <property type="term" value="P:DNA repair"/>
    <property type="evidence" value="ECO:0007669"/>
    <property type="project" value="InterPro"/>
</dbReference>
<dbReference type="CDD" id="cd03468">
    <property type="entry name" value="PolY_like"/>
    <property type="match status" value="1"/>
</dbReference>
<accession>A0A8J7M799</accession>
<dbReference type="InterPro" id="IPR017961">
    <property type="entry name" value="DNA_pol_Y-fam_little_finger"/>
</dbReference>
<name>A0A8J7M799_9RHOB</name>
<comment type="subunit">
    <text evidence="1">Monomer.</text>
</comment>
<evidence type="ECO:0000313" key="9">
    <source>
        <dbReference type="Proteomes" id="UP000655420"/>
    </source>
</evidence>
<protein>
    <recommendedName>
        <fullName evidence="2">DNA-directed DNA polymerase</fullName>
        <ecNumber evidence="2">2.7.7.7</ecNumber>
    </recommendedName>
</protein>
<evidence type="ECO:0000256" key="4">
    <source>
        <dbReference type="ARBA" id="ARBA00025589"/>
    </source>
</evidence>
<evidence type="ECO:0000259" key="7">
    <source>
        <dbReference type="Pfam" id="PF11799"/>
    </source>
</evidence>
<evidence type="ECO:0000256" key="1">
    <source>
        <dbReference type="ARBA" id="ARBA00011245"/>
    </source>
</evidence>
<dbReference type="InterPro" id="IPR001126">
    <property type="entry name" value="UmuC"/>
</dbReference>
<dbReference type="InterPro" id="IPR050356">
    <property type="entry name" value="SulA_CellDiv_inhibitor"/>
</dbReference>